<dbReference type="Proteomes" id="UP000652354">
    <property type="component" value="Unassembled WGS sequence"/>
</dbReference>
<feature type="chain" id="PRO_5036742390" evidence="1">
    <location>
        <begin position="26"/>
        <end position="357"/>
    </location>
</feature>
<dbReference type="PROSITE" id="PS51257">
    <property type="entry name" value="PROKAR_LIPOPROTEIN"/>
    <property type="match status" value="1"/>
</dbReference>
<keyword evidence="3" id="KW-1185">Reference proteome</keyword>
<proteinExistence type="predicted"/>
<protein>
    <submittedName>
        <fullName evidence="2">Uncharacterized protein</fullName>
    </submittedName>
</protein>
<organism evidence="2 3">
    <name type="scientific">Demequina activiva</name>
    <dbReference type="NCBI Taxonomy" id="1582364"/>
    <lineage>
        <taxon>Bacteria</taxon>
        <taxon>Bacillati</taxon>
        <taxon>Actinomycetota</taxon>
        <taxon>Actinomycetes</taxon>
        <taxon>Micrococcales</taxon>
        <taxon>Demequinaceae</taxon>
        <taxon>Demequina</taxon>
    </lineage>
</organism>
<dbReference type="AlphaFoldDB" id="A0A919PZM2"/>
<keyword evidence="1" id="KW-0732">Signal</keyword>
<name>A0A919PZM2_9MICO</name>
<sequence>MHAKAFGVALAVALGTLAASPPSTASQGCPDADGFTGAWQSLTCGNTVSAGYDELVRGPRTETGAVSTSSTARDRYQRHPLCMDWYSDRAGGMQRYSQWDGAIPSCDEVYVPPTDPCPGQTPLDPLWVSRVIDPDIPFYGPWQQITGYECPADPLLPAIIAAWQQMAIAPQPISITPDYGWAIAGLGVSTAIDDAPQTASVTILGTPVMLRATPIDTAWTVTELGTGQATATIETNAQTVTFERREHRVQLGVTTTWEGHYSLDGGGTWLAAPGTATTTTPPQSLHVFNPRARLVNCDTTGTCLSGGSSDNPFTLTDPDADGIDNHLIPDHRIGAYLDARANDRTWTDSERTQPSST</sequence>
<evidence type="ECO:0000313" key="2">
    <source>
        <dbReference type="EMBL" id="GIG53362.1"/>
    </source>
</evidence>
<evidence type="ECO:0000313" key="3">
    <source>
        <dbReference type="Proteomes" id="UP000652354"/>
    </source>
</evidence>
<accession>A0A919PZM2</accession>
<evidence type="ECO:0000256" key="1">
    <source>
        <dbReference type="SAM" id="SignalP"/>
    </source>
</evidence>
<reference evidence="2" key="1">
    <citation type="submission" date="2021-01" db="EMBL/GenBank/DDBJ databases">
        <title>Whole genome shotgun sequence of Demequina activiva NBRC 110675.</title>
        <authorList>
            <person name="Komaki H."/>
            <person name="Tamura T."/>
        </authorList>
    </citation>
    <scope>NUCLEOTIDE SEQUENCE</scope>
    <source>
        <strain evidence="2">NBRC 110675</strain>
    </source>
</reference>
<dbReference type="EMBL" id="BONR01000001">
    <property type="protein sequence ID" value="GIG53362.1"/>
    <property type="molecule type" value="Genomic_DNA"/>
</dbReference>
<comment type="caution">
    <text evidence="2">The sequence shown here is derived from an EMBL/GenBank/DDBJ whole genome shotgun (WGS) entry which is preliminary data.</text>
</comment>
<feature type="signal peptide" evidence="1">
    <location>
        <begin position="1"/>
        <end position="25"/>
    </location>
</feature>
<gene>
    <name evidence="2" type="ORF">Dac01nite_01140</name>
</gene>